<dbReference type="GeneID" id="93375410"/>
<dbReference type="PANTHER" id="PTHR36509:SF2">
    <property type="entry name" value="BLL3101 PROTEIN"/>
    <property type="match status" value="1"/>
</dbReference>
<dbReference type="Proteomes" id="UP000180166">
    <property type="component" value="Chromosome"/>
</dbReference>
<dbReference type="KEGG" id="nsr:NS506_04103"/>
<evidence type="ECO:0000313" key="5">
    <source>
        <dbReference type="Proteomes" id="UP000180166"/>
    </source>
</evidence>
<dbReference type="RefSeq" id="WP_052086203.1">
    <property type="nucleotide sequence ID" value="NZ_AP017900.1"/>
</dbReference>
<accession>A0A0B8N2G1</accession>
<name>A0A0B8N2G1_9NOCA</name>
<organism evidence="3 4">
    <name type="scientific">Nocardia seriolae</name>
    <dbReference type="NCBI Taxonomy" id="37332"/>
    <lineage>
        <taxon>Bacteria</taxon>
        <taxon>Bacillati</taxon>
        <taxon>Actinomycetota</taxon>
        <taxon>Actinomycetes</taxon>
        <taxon>Mycobacteriales</taxon>
        <taxon>Nocardiaceae</taxon>
        <taxon>Nocardia</taxon>
    </lineage>
</organism>
<evidence type="ECO:0000313" key="4">
    <source>
        <dbReference type="Proteomes" id="UP000037179"/>
    </source>
</evidence>
<dbReference type="SUPFAM" id="SSF160935">
    <property type="entry name" value="VPA0735-like"/>
    <property type="match status" value="1"/>
</dbReference>
<dbReference type="Gene3D" id="2.60.120.600">
    <property type="entry name" value="Domain of unknown function DUF1214, C-terminal domain"/>
    <property type="match status" value="1"/>
</dbReference>
<reference evidence="3 4" key="2">
    <citation type="journal article" date="2016" name="Genome Announc.">
        <title>Draft Genome Sequence of Erythromycin- and Oxytetracycline-Sensitive Nocardia seriolae Strain U-1 (NBRC 110359).</title>
        <authorList>
            <person name="Imajoh M."/>
            <person name="Sukeda M."/>
            <person name="Shimizu M."/>
            <person name="Yamane J."/>
            <person name="Ohnishi K."/>
            <person name="Oshima S."/>
        </authorList>
    </citation>
    <scope>NUCLEOTIDE SEQUENCE [LARGE SCALE GENOMIC DNA]</scope>
    <source>
        <strain evidence="3 4">U-1</strain>
    </source>
</reference>
<dbReference type="InterPro" id="IPR037049">
    <property type="entry name" value="DUF1214_C_sf"/>
</dbReference>
<feature type="domain" description="DUF1214" evidence="1">
    <location>
        <begin position="26"/>
        <end position="133"/>
    </location>
</feature>
<proteinExistence type="predicted"/>
<evidence type="ECO:0000313" key="2">
    <source>
        <dbReference type="EMBL" id="APA98151.1"/>
    </source>
</evidence>
<reference evidence="2 5" key="3">
    <citation type="submission" date="2016-10" db="EMBL/GenBank/DDBJ databases">
        <title>Genome sequence of Nocardia seriolae strain EM150506, isolated from Anguila japonica.</title>
        <authorList>
            <person name="Han H.-J."/>
        </authorList>
    </citation>
    <scope>NUCLEOTIDE SEQUENCE [LARGE SCALE GENOMIC DNA]</scope>
    <source>
        <strain evidence="2 5">EM150506</strain>
    </source>
</reference>
<dbReference type="Pfam" id="PF06742">
    <property type="entry name" value="DUF1214"/>
    <property type="match status" value="1"/>
</dbReference>
<sequence length="150" mass="16594">MGTYGTDYDRRAIVAHGGLGANLPADAIYPNTRVDATGAMLNSDRNYVLHFAADQIPPVYAFRSLTMYNDKGFFVANPIDRFAVRGEQMRKNPDGSLDIYIQRENPGPEKESNWLPGPATGDFNLMQRLYWPDTKIIGGTWTPPAVTAAP</sequence>
<dbReference type="Proteomes" id="UP000037179">
    <property type="component" value="Unassembled WGS sequence"/>
</dbReference>
<dbReference type="OrthoDB" id="40820at2"/>
<dbReference type="InterPro" id="IPR010621">
    <property type="entry name" value="DUF1214"/>
</dbReference>
<gene>
    <name evidence="2" type="ORF">NS506_04103</name>
    <name evidence="3" type="ORF">NSK11_contig00027-0001</name>
</gene>
<evidence type="ECO:0000313" key="3">
    <source>
        <dbReference type="EMBL" id="GAP28047.1"/>
    </source>
</evidence>
<dbReference type="EMBL" id="CP017839">
    <property type="protein sequence ID" value="APA98151.1"/>
    <property type="molecule type" value="Genomic_DNA"/>
</dbReference>
<reference evidence="4" key="1">
    <citation type="submission" date="2015-07" db="EMBL/GenBank/DDBJ databases">
        <title>Nocardia seriolae U-1 whole genome shotgun sequence.</title>
        <authorList>
            <person name="Imajoh M."/>
            <person name="Fukumoto Y."/>
            <person name="Sukeda M."/>
            <person name="Yamane J."/>
            <person name="Yamasaki K."/>
            <person name="Shimizu M."/>
            <person name="Ohnishi K."/>
            <person name="Oshima S."/>
        </authorList>
    </citation>
    <scope>NUCLEOTIDE SEQUENCE [LARGE SCALE GENOMIC DNA]</scope>
    <source>
        <strain evidence="4">U-1</strain>
    </source>
</reference>
<evidence type="ECO:0000259" key="1">
    <source>
        <dbReference type="Pfam" id="PF06742"/>
    </source>
</evidence>
<dbReference type="AlphaFoldDB" id="A0A0B8N2G1"/>
<dbReference type="PANTHER" id="PTHR36509">
    <property type="entry name" value="BLL3101 PROTEIN"/>
    <property type="match status" value="1"/>
</dbReference>
<dbReference type="EMBL" id="BBYQ01000027">
    <property type="protein sequence ID" value="GAP28047.1"/>
    <property type="molecule type" value="Genomic_DNA"/>
</dbReference>
<protein>
    <recommendedName>
        <fullName evidence="1">DUF1214 domain-containing protein</fullName>
    </recommendedName>
</protein>
<keyword evidence="4" id="KW-1185">Reference proteome</keyword>